<dbReference type="AlphaFoldDB" id="A0A7J0BX45"/>
<gene>
    <name evidence="1" type="ORF">DSM19430T_29640</name>
</gene>
<keyword evidence="2" id="KW-1185">Reference proteome</keyword>
<comment type="caution">
    <text evidence="1">The sequence shown here is derived from an EMBL/GenBank/DDBJ whole genome shotgun (WGS) entry which is preliminary data.</text>
</comment>
<dbReference type="RefSeq" id="WP_174410902.1">
    <property type="nucleotide sequence ID" value="NZ_BLVP01000036.1"/>
</dbReference>
<name>A0A7J0BX45_9BACT</name>
<evidence type="ECO:0000313" key="1">
    <source>
        <dbReference type="EMBL" id="GFM38280.1"/>
    </source>
</evidence>
<dbReference type="Proteomes" id="UP000503820">
    <property type="component" value="Unassembled WGS sequence"/>
</dbReference>
<proteinExistence type="predicted"/>
<sequence length="161" mass="18030">MSRSKRRLYVVLHVLRSICQGMLQTDAEAKEARDTEARLASKSVQSIKRILARVEAEMDALGTLDASDNRYMIEVGDKLRAAWSDDEQLTRPTFISVALAMVVEHKDRLPHNATQARAMYDALEGMLSTLYNHFDPDLSALPDMNHGEALAHEFVQVAFAA</sequence>
<dbReference type="EMBL" id="BLVP01000036">
    <property type="protein sequence ID" value="GFM38280.1"/>
    <property type="molecule type" value="Genomic_DNA"/>
</dbReference>
<reference evidence="1 2" key="1">
    <citation type="submission" date="2020-05" db="EMBL/GenBank/DDBJ databases">
        <title>Draft genome sequence of Desulfovibrio psychrotolerans JS1T.</title>
        <authorList>
            <person name="Ueno A."/>
            <person name="Tamazawa S."/>
            <person name="Tamamura S."/>
            <person name="Murakami T."/>
            <person name="Kiyama T."/>
            <person name="Inomata H."/>
            <person name="Amano Y."/>
            <person name="Miyakawa K."/>
            <person name="Tamaki H."/>
            <person name="Naganuma T."/>
            <person name="Kaneko K."/>
        </authorList>
    </citation>
    <scope>NUCLEOTIDE SEQUENCE [LARGE SCALE GENOMIC DNA]</scope>
    <source>
        <strain evidence="1 2">JS1</strain>
    </source>
</reference>
<evidence type="ECO:0000313" key="2">
    <source>
        <dbReference type="Proteomes" id="UP000503820"/>
    </source>
</evidence>
<protein>
    <submittedName>
        <fullName evidence="1">Uncharacterized protein</fullName>
    </submittedName>
</protein>
<accession>A0A7J0BX45</accession>
<organism evidence="1 2">
    <name type="scientific">Desulfovibrio psychrotolerans</name>
    <dbReference type="NCBI Taxonomy" id="415242"/>
    <lineage>
        <taxon>Bacteria</taxon>
        <taxon>Pseudomonadati</taxon>
        <taxon>Thermodesulfobacteriota</taxon>
        <taxon>Desulfovibrionia</taxon>
        <taxon>Desulfovibrionales</taxon>
        <taxon>Desulfovibrionaceae</taxon>
        <taxon>Desulfovibrio</taxon>
    </lineage>
</organism>